<evidence type="ECO:0000313" key="3">
    <source>
        <dbReference type="Proteomes" id="UP000250043"/>
    </source>
</evidence>
<gene>
    <name evidence="2" type="ORF">OBBRIDRAFT_331111</name>
</gene>
<protein>
    <submittedName>
        <fullName evidence="2">Uncharacterized protein</fullName>
    </submittedName>
</protein>
<dbReference type="EMBL" id="KV722602">
    <property type="protein sequence ID" value="OCH85188.1"/>
    <property type="molecule type" value="Genomic_DNA"/>
</dbReference>
<dbReference type="OrthoDB" id="2800779at2759"/>
<proteinExistence type="predicted"/>
<evidence type="ECO:0000313" key="2">
    <source>
        <dbReference type="EMBL" id="OCH85188.1"/>
    </source>
</evidence>
<feature type="region of interest" description="Disordered" evidence="1">
    <location>
        <begin position="74"/>
        <end position="99"/>
    </location>
</feature>
<name>A0A8E2AIK5_9APHY</name>
<sequence length="159" mass="17209">MEGANITDDVLLVEDPLDIPPTQPVEQPIQLTPVEQALAGAIHAIQGVAANQQDMQDSLRGLISALRPTASSATAAPSWAQSLGSGGNPPTPRFKDPRTFDGSAAQVEPFLTEMENALYLQRRSITTDYEKSLYLSTWLKDGSPKSWFYAVQKTNPGLL</sequence>
<dbReference type="Proteomes" id="UP000250043">
    <property type="component" value="Unassembled WGS sequence"/>
</dbReference>
<keyword evidence="3" id="KW-1185">Reference proteome</keyword>
<organism evidence="2 3">
    <name type="scientific">Obba rivulosa</name>
    <dbReference type="NCBI Taxonomy" id="1052685"/>
    <lineage>
        <taxon>Eukaryota</taxon>
        <taxon>Fungi</taxon>
        <taxon>Dikarya</taxon>
        <taxon>Basidiomycota</taxon>
        <taxon>Agaricomycotina</taxon>
        <taxon>Agaricomycetes</taxon>
        <taxon>Polyporales</taxon>
        <taxon>Gelatoporiaceae</taxon>
        <taxon>Obba</taxon>
    </lineage>
</organism>
<feature type="non-terminal residue" evidence="2">
    <location>
        <position position="159"/>
    </location>
</feature>
<dbReference type="AlphaFoldDB" id="A0A8E2AIK5"/>
<reference evidence="2 3" key="1">
    <citation type="submission" date="2016-07" db="EMBL/GenBank/DDBJ databases">
        <title>Draft genome of the white-rot fungus Obba rivulosa 3A-2.</title>
        <authorList>
            <consortium name="DOE Joint Genome Institute"/>
            <person name="Miettinen O."/>
            <person name="Riley R."/>
            <person name="Acob R."/>
            <person name="Barry K."/>
            <person name="Cullen D."/>
            <person name="De Vries R."/>
            <person name="Hainaut M."/>
            <person name="Hatakka A."/>
            <person name="Henrissat B."/>
            <person name="Hilden K."/>
            <person name="Kuo R."/>
            <person name="Labutti K."/>
            <person name="Lipzen A."/>
            <person name="Makela M.R."/>
            <person name="Sandor L."/>
            <person name="Spatafora J.W."/>
            <person name="Grigoriev I.V."/>
            <person name="Hibbett D.S."/>
        </authorList>
    </citation>
    <scope>NUCLEOTIDE SEQUENCE [LARGE SCALE GENOMIC DNA]</scope>
    <source>
        <strain evidence="2 3">3A-2</strain>
    </source>
</reference>
<accession>A0A8E2AIK5</accession>
<evidence type="ECO:0000256" key="1">
    <source>
        <dbReference type="SAM" id="MobiDB-lite"/>
    </source>
</evidence>